<keyword evidence="4 10" id="KW-0547">Nucleotide-binding</keyword>
<dbReference type="CDD" id="cd00805">
    <property type="entry name" value="TyrRS_core"/>
    <property type="match status" value="1"/>
</dbReference>
<dbReference type="InterPro" id="IPR036986">
    <property type="entry name" value="S4_RNA-bd_sf"/>
</dbReference>
<comment type="similarity">
    <text evidence="10">Belongs to the class-I aminoacyl-tRNA synthetase family. TyrS type 2 subfamily.</text>
</comment>
<dbReference type="SUPFAM" id="SSF52374">
    <property type="entry name" value="Nucleotidylyl transferase"/>
    <property type="match status" value="1"/>
</dbReference>
<dbReference type="SMART" id="SM00363">
    <property type="entry name" value="S4"/>
    <property type="match status" value="1"/>
</dbReference>
<dbReference type="PROSITE" id="PS50889">
    <property type="entry name" value="S4"/>
    <property type="match status" value="1"/>
</dbReference>
<sequence length="420" mass="46779">MSKWEQLTSEQKQEVERQLKVIRRGVVEIVPEDELQEKVAGAVASGQPLKIKLGLDPSAPDIHIGHTVVLHKLRQFQELGHEVQLIIGDFTGRIGDPTGKSETRKQLTEEDVKRNAETYRQQIFKILDPDRTTIYFNSEWLGPMTFAEVVGLSAKVTVARMLERDDFTKRYQSGQAISIHEFFYPLMQGYDSVALESDVELGGTDQKFNLLMGRTLQKEYGKRTQATIMTPLIEGLDGAMKMSKSLGNYIGIDEAPGEIYGKAMSIPDELMTKYYELATDIGQAELDELTRGLAEGSVHPRDAKMRLARTFVRMYHGEEAAQAAETTFVTVFQQRALPDEIAEAVLASEELEEGRIRLGRLLVALGLQGSGSEARRSIQQGAVRLNEEKLTDPNAEIAPKDGDIVQVGKRKFAKIKLGGA</sequence>
<dbReference type="GO" id="GO:0005524">
    <property type="term" value="F:ATP binding"/>
    <property type="evidence" value="ECO:0007669"/>
    <property type="project" value="UniProtKB-UniRule"/>
</dbReference>
<evidence type="ECO:0000256" key="3">
    <source>
        <dbReference type="ARBA" id="ARBA00022598"/>
    </source>
</evidence>
<dbReference type="GO" id="GO:0006437">
    <property type="term" value="P:tyrosyl-tRNA aminoacylation"/>
    <property type="evidence" value="ECO:0007669"/>
    <property type="project" value="UniProtKB-UniRule"/>
</dbReference>
<dbReference type="GO" id="GO:0004831">
    <property type="term" value="F:tyrosine-tRNA ligase activity"/>
    <property type="evidence" value="ECO:0007669"/>
    <property type="project" value="UniProtKB-UniRule"/>
</dbReference>
<dbReference type="EC" id="6.1.1.1" evidence="10"/>
<dbReference type="Gene3D" id="3.40.50.620">
    <property type="entry name" value="HUPs"/>
    <property type="match status" value="1"/>
</dbReference>
<feature type="binding site" evidence="10">
    <location>
        <position position="244"/>
    </location>
    <ligand>
        <name>ATP</name>
        <dbReference type="ChEBI" id="CHEBI:30616"/>
    </ligand>
</feature>
<comment type="catalytic activity">
    <reaction evidence="9 10">
        <text>tRNA(Tyr) + L-tyrosine + ATP = L-tyrosyl-tRNA(Tyr) + AMP + diphosphate + H(+)</text>
        <dbReference type="Rhea" id="RHEA:10220"/>
        <dbReference type="Rhea" id="RHEA-COMP:9706"/>
        <dbReference type="Rhea" id="RHEA-COMP:9707"/>
        <dbReference type="ChEBI" id="CHEBI:15378"/>
        <dbReference type="ChEBI" id="CHEBI:30616"/>
        <dbReference type="ChEBI" id="CHEBI:33019"/>
        <dbReference type="ChEBI" id="CHEBI:58315"/>
        <dbReference type="ChEBI" id="CHEBI:78442"/>
        <dbReference type="ChEBI" id="CHEBI:78536"/>
        <dbReference type="ChEBI" id="CHEBI:456215"/>
        <dbReference type="EC" id="6.1.1.1"/>
    </reaction>
</comment>
<evidence type="ECO:0000256" key="10">
    <source>
        <dbReference type="HAMAP-Rule" id="MF_02007"/>
    </source>
</evidence>
<keyword evidence="5 10" id="KW-0067">ATP-binding</keyword>
<dbReference type="FunFam" id="3.40.50.620:FF:000061">
    <property type="entry name" value="Tyrosine--tRNA ligase"/>
    <property type="match status" value="1"/>
</dbReference>
<dbReference type="InterPro" id="IPR001412">
    <property type="entry name" value="aa-tRNA-synth_I_CS"/>
</dbReference>
<comment type="subcellular location">
    <subcellularLocation>
        <location evidence="10">Cytoplasm</location>
    </subcellularLocation>
</comment>
<comment type="caution">
    <text evidence="13">The sequence shown here is derived from an EMBL/GenBank/DDBJ whole genome shotgun (WGS) entry which is preliminary data.</text>
</comment>
<dbReference type="InterPro" id="IPR002307">
    <property type="entry name" value="Tyr-tRNA-ligase"/>
</dbReference>
<dbReference type="PRINTS" id="PR01040">
    <property type="entry name" value="TRNASYNTHTYR"/>
</dbReference>
<feature type="domain" description="RNA-binding S4" evidence="12">
    <location>
        <begin position="356"/>
        <end position="416"/>
    </location>
</feature>
<evidence type="ECO:0000256" key="5">
    <source>
        <dbReference type="ARBA" id="ARBA00022840"/>
    </source>
</evidence>
<dbReference type="CDD" id="cd00165">
    <property type="entry name" value="S4"/>
    <property type="match status" value="1"/>
</dbReference>
<evidence type="ECO:0000256" key="2">
    <source>
        <dbReference type="ARBA" id="ARBA00022490"/>
    </source>
</evidence>
<keyword evidence="2 10" id="KW-0963">Cytoplasm</keyword>
<dbReference type="InterPro" id="IPR024088">
    <property type="entry name" value="Tyr-tRNA-ligase_bac-type"/>
</dbReference>
<reference evidence="13" key="1">
    <citation type="submission" date="2020-09" db="EMBL/GenBank/DDBJ databases">
        <title>A novel bacterium of genus Paenibacillus, isolated from South China Sea.</title>
        <authorList>
            <person name="Huang H."/>
            <person name="Mo K."/>
            <person name="Hu Y."/>
        </authorList>
    </citation>
    <scope>NUCLEOTIDE SEQUENCE</scope>
    <source>
        <strain evidence="13">IB182496</strain>
    </source>
</reference>
<gene>
    <name evidence="10" type="primary">tyrS</name>
    <name evidence="13" type="ORF">IDH44_13470</name>
</gene>
<evidence type="ECO:0000256" key="11">
    <source>
        <dbReference type="PROSITE-ProRule" id="PRU00182"/>
    </source>
</evidence>
<dbReference type="InterPro" id="IPR014729">
    <property type="entry name" value="Rossmann-like_a/b/a_fold"/>
</dbReference>
<accession>A0A927GSN5</accession>
<name>A0A927GSN5_9BACL</name>
<evidence type="ECO:0000313" key="13">
    <source>
        <dbReference type="EMBL" id="MBD2846210.1"/>
    </source>
</evidence>
<keyword evidence="8 10" id="KW-0030">Aminoacyl-tRNA synthetase</keyword>
<protein>
    <recommendedName>
        <fullName evidence="10">Tyrosine--tRNA ligase</fullName>
        <ecNumber evidence="10">6.1.1.1</ecNumber>
    </recommendedName>
    <alternativeName>
        <fullName evidence="10">Tyrosyl-tRNA synthetase</fullName>
        <shortName evidence="10">TyrRS</shortName>
    </alternativeName>
</protein>
<keyword evidence="3 10" id="KW-0436">Ligase</keyword>
<dbReference type="AlphaFoldDB" id="A0A927GSN5"/>
<dbReference type="FunFam" id="3.10.290.10:FF:000022">
    <property type="entry name" value="Tyrosine--tRNA ligase"/>
    <property type="match status" value="1"/>
</dbReference>
<dbReference type="HAMAP" id="MF_02007">
    <property type="entry name" value="Tyr_tRNA_synth_type2"/>
    <property type="match status" value="1"/>
</dbReference>
<dbReference type="InterPro" id="IPR054608">
    <property type="entry name" value="SYY-like_C"/>
</dbReference>
<comment type="subunit">
    <text evidence="1 10">Homodimer.</text>
</comment>
<dbReference type="InterPro" id="IPR024108">
    <property type="entry name" value="Tyr-tRNA-ligase_bac_2"/>
</dbReference>
<dbReference type="GO" id="GO:0005829">
    <property type="term" value="C:cytosol"/>
    <property type="evidence" value="ECO:0007669"/>
    <property type="project" value="TreeGrafter"/>
</dbReference>
<dbReference type="Pfam" id="PF00579">
    <property type="entry name" value="tRNA-synt_1b"/>
    <property type="match status" value="1"/>
</dbReference>
<keyword evidence="7 10" id="KW-0648">Protein biosynthesis</keyword>
<dbReference type="NCBIfam" id="TIGR00234">
    <property type="entry name" value="tyrS"/>
    <property type="match status" value="1"/>
</dbReference>
<dbReference type="RefSeq" id="WP_190918423.1">
    <property type="nucleotide sequence ID" value="NZ_JACXIZ010000021.1"/>
</dbReference>
<evidence type="ECO:0000256" key="7">
    <source>
        <dbReference type="ARBA" id="ARBA00022917"/>
    </source>
</evidence>
<comment type="function">
    <text evidence="10">Catalyzes the attachment of tyrosine to tRNA(Tyr) in a two-step reaction: tyrosine is first activated by ATP to form Tyr-AMP and then transferred to the acceptor end of tRNA(Tyr).</text>
</comment>
<dbReference type="SUPFAM" id="SSF55174">
    <property type="entry name" value="Alpha-L RNA-binding motif"/>
    <property type="match status" value="1"/>
</dbReference>
<dbReference type="Pfam" id="PF22421">
    <property type="entry name" value="SYY_C-terminal"/>
    <property type="match status" value="1"/>
</dbReference>
<dbReference type="InterPro" id="IPR002305">
    <property type="entry name" value="aa-tRNA-synth_Ic"/>
</dbReference>
<keyword evidence="14" id="KW-1185">Reference proteome</keyword>
<evidence type="ECO:0000256" key="6">
    <source>
        <dbReference type="ARBA" id="ARBA00022884"/>
    </source>
</evidence>
<evidence type="ECO:0000256" key="9">
    <source>
        <dbReference type="ARBA" id="ARBA00048248"/>
    </source>
</evidence>
<feature type="short sequence motif" description="'KMSKS' region" evidence="10">
    <location>
        <begin position="241"/>
        <end position="245"/>
    </location>
</feature>
<proteinExistence type="inferred from homology"/>
<dbReference type="EMBL" id="JACXIZ010000021">
    <property type="protein sequence ID" value="MBD2846210.1"/>
    <property type="molecule type" value="Genomic_DNA"/>
</dbReference>
<evidence type="ECO:0000256" key="8">
    <source>
        <dbReference type="ARBA" id="ARBA00023146"/>
    </source>
</evidence>
<keyword evidence="6 11" id="KW-0694">RNA-binding</keyword>
<evidence type="ECO:0000256" key="4">
    <source>
        <dbReference type="ARBA" id="ARBA00022741"/>
    </source>
</evidence>
<dbReference type="PANTHER" id="PTHR11766">
    <property type="entry name" value="TYROSYL-TRNA SYNTHETASE"/>
    <property type="match status" value="1"/>
</dbReference>
<dbReference type="Gene3D" id="3.10.290.10">
    <property type="entry name" value="RNA-binding S4 domain"/>
    <property type="match status" value="1"/>
</dbReference>
<evidence type="ECO:0000259" key="12">
    <source>
        <dbReference type="SMART" id="SM00363"/>
    </source>
</evidence>
<dbReference type="FunFam" id="1.10.240.10:FF:000006">
    <property type="entry name" value="Tyrosine--tRNA ligase"/>
    <property type="match status" value="1"/>
</dbReference>
<evidence type="ECO:0000313" key="14">
    <source>
        <dbReference type="Proteomes" id="UP000621560"/>
    </source>
</evidence>
<dbReference type="GO" id="GO:0003723">
    <property type="term" value="F:RNA binding"/>
    <property type="evidence" value="ECO:0007669"/>
    <property type="project" value="UniProtKB-KW"/>
</dbReference>
<feature type="short sequence motif" description="'HIGH' region" evidence="10">
    <location>
        <begin position="57"/>
        <end position="66"/>
    </location>
</feature>
<dbReference type="Proteomes" id="UP000621560">
    <property type="component" value="Unassembled WGS sequence"/>
</dbReference>
<dbReference type="InterPro" id="IPR002942">
    <property type="entry name" value="S4_RNA-bd"/>
</dbReference>
<dbReference type="PROSITE" id="PS00178">
    <property type="entry name" value="AA_TRNA_LIGASE_I"/>
    <property type="match status" value="1"/>
</dbReference>
<evidence type="ECO:0000256" key="1">
    <source>
        <dbReference type="ARBA" id="ARBA00011738"/>
    </source>
</evidence>
<dbReference type="Gene3D" id="1.10.240.10">
    <property type="entry name" value="Tyrosyl-Transfer RNA Synthetase"/>
    <property type="match status" value="1"/>
</dbReference>
<dbReference type="PANTHER" id="PTHR11766:SF1">
    <property type="entry name" value="TYROSINE--TRNA LIGASE"/>
    <property type="match status" value="1"/>
</dbReference>
<organism evidence="13 14">
    <name type="scientific">Paenibacillus sabuli</name>
    <dbReference type="NCBI Taxonomy" id="2772509"/>
    <lineage>
        <taxon>Bacteria</taxon>
        <taxon>Bacillati</taxon>
        <taxon>Bacillota</taxon>
        <taxon>Bacilli</taxon>
        <taxon>Bacillales</taxon>
        <taxon>Paenibacillaceae</taxon>
        <taxon>Paenibacillus</taxon>
    </lineage>
</organism>